<keyword evidence="5" id="KW-0808">Transferase</keyword>
<comment type="caution">
    <text evidence="6">The sequence shown here is derived from an EMBL/GenBank/DDBJ whole genome shotgun (WGS) entry which is preliminary data.</text>
</comment>
<evidence type="ECO:0000256" key="2">
    <source>
        <dbReference type="ARBA" id="ARBA00011424"/>
    </source>
</evidence>
<dbReference type="Gene3D" id="3.20.20.60">
    <property type="entry name" value="Phosphoenolpyruvate-binding domains"/>
    <property type="match status" value="1"/>
</dbReference>
<dbReference type="EMBL" id="WQRF01000001">
    <property type="protein sequence ID" value="MVS98405.1"/>
    <property type="molecule type" value="Genomic_DNA"/>
</dbReference>
<organism evidence="6 7">
    <name type="scientific">Devosia marina</name>
    <dbReference type="NCBI Taxonomy" id="2683198"/>
    <lineage>
        <taxon>Bacteria</taxon>
        <taxon>Pseudomonadati</taxon>
        <taxon>Pseudomonadota</taxon>
        <taxon>Alphaproteobacteria</taxon>
        <taxon>Hyphomicrobiales</taxon>
        <taxon>Devosiaceae</taxon>
        <taxon>Devosia</taxon>
    </lineage>
</organism>
<dbReference type="Proteomes" id="UP000438106">
    <property type="component" value="Unassembled WGS sequence"/>
</dbReference>
<accession>A0A7X3K2Z8</accession>
<dbReference type="AlphaFoldDB" id="A0A7X3K2Z8"/>
<keyword evidence="7" id="KW-1185">Reference proteome</keyword>
<comment type="similarity">
    <text evidence="1">Belongs to the PanB family.</text>
</comment>
<dbReference type="GO" id="GO:0015940">
    <property type="term" value="P:pantothenate biosynthetic process"/>
    <property type="evidence" value="ECO:0007669"/>
    <property type="project" value="UniProtKB-KW"/>
</dbReference>
<name>A0A7X3K2Z8_9HYPH</name>
<dbReference type="EC" id="2.1.2.11" evidence="3"/>
<dbReference type="InterPro" id="IPR040442">
    <property type="entry name" value="Pyrv_kinase-like_dom_sf"/>
</dbReference>
<evidence type="ECO:0000313" key="6">
    <source>
        <dbReference type="EMBL" id="MVS98405.1"/>
    </source>
</evidence>
<evidence type="ECO:0000256" key="4">
    <source>
        <dbReference type="ARBA" id="ARBA00022655"/>
    </source>
</evidence>
<evidence type="ECO:0000256" key="5">
    <source>
        <dbReference type="ARBA" id="ARBA00022679"/>
    </source>
</evidence>
<reference evidence="6 7" key="1">
    <citation type="submission" date="2019-12" db="EMBL/GenBank/DDBJ databases">
        <title>Devosia maris sp. nov., isolated from the deep seawater.</title>
        <authorList>
            <person name="Liu Y."/>
        </authorList>
    </citation>
    <scope>NUCLEOTIDE SEQUENCE [LARGE SCALE GENOMIC DNA]</scope>
    <source>
        <strain evidence="6 7">L53-10-65</strain>
    </source>
</reference>
<proteinExistence type="inferred from homology"/>
<dbReference type="Pfam" id="PF02548">
    <property type="entry name" value="Pantoate_transf"/>
    <property type="match status" value="1"/>
</dbReference>
<sequence length="51" mass="5666">MRDIQVLRDARKRIAMLTAYDHVMAGLLSQSGIDMIWVGMAAIGTSQTRSE</sequence>
<dbReference type="RefSeq" id="WP_082903549.1">
    <property type="nucleotide sequence ID" value="NZ_WQRF01000001.1"/>
</dbReference>
<dbReference type="InterPro" id="IPR015813">
    <property type="entry name" value="Pyrv/PenolPyrv_kinase-like_dom"/>
</dbReference>
<dbReference type="GO" id="GO:0003864">
    <property type="term" value="F:3-methyl-2-oxobutanoate hydroxymethyltransferase activity"/>
    <property type="evidence" value="ECO:0007669"/>
    <property type="project" value="UniProtKB-EC"/>
</dbReference>
<evidence type="ECO:0000256" key="1">
    <source>
        <dbReference type="ARBA" id="ARBA00008676"/>
    </source>
</evidence>
<dbReference type="InterPro" id="IPR003700">
    <property type="entry name" value="Pantoate_hydroxy_MeTrfase"/>
</dbReference>
<dbReference type="SUPFAM" id="SSF51621">
    <property type="entry name" value="Phosphoenolpyruvate/pyruvate domain"/>
    <property type="match status" value="1"/>
</dbReference>
<evidence type="ECO:0000256" key="3">
    <source>
        <dbReference type="ARBA" id="ARBA00012618"/>
    </source>
</evidence>
<gene>
    <name evidence="6" type="ORF">GO014_05135</name>
</gene>
<keyword evidence="4" id="KW-0566">Pantothenate biosynthesis</keyword>
<comment type="subunit">
    <text evidence="2">Homodecamer; pentamer of dimers.</text>
</comment>
<protein>
    <recommendedName>
        <fullName evidence="3">3-methyl-2-oxobutanoate hydroxymethyltransferase</fullName>
        <ecNumber evidence="3">2.1.2.11</ecNumber>
    </recommendedName>
</protein>
<evidence type="ECO:0000313" key="7">
    <source>
        <dbReference type="Proteomes" id="UP000438106"/>
    </source>
</evidence>